<dbReference type="EMBL" id="FQVY01000001">
    <property type="protein sequence ID" value="SHF73591.1"/>
    <property type="molecule type" value="Genomic_DNA"/>
</dbReference>
<evidence type="ECO:0000313" key="1">
    <source>
        <dbReference type="EMBL" id="SHF73591.1"/>
    </source>
</evidence>
<comment type="caution">
    <text evidence="1">The sequence shown here is derived from an EMBL/GenBank/DDBJ whole genome shotgun (WGS) entry which is preliminary data.</text>
</comment>
<dbReference type="AlphaFoldDB" id="A0AAQ1MBN7"/>
<protein>
    <submittedName>
        <fullName evidence="1">Uncharacterized protein</fullName>
    </submittedName>
</protein>
<proteinExistence type="predicted"/>
<evidence type="ECO:0000313" key="2">
    <source>
        <dbReference type="Proteomes" id="UP000184089"/>
    </source>
</evidence>
<dbReference type="Proteomes" id="UP000184089">
    <property type="component" value="Unassembled WGS sequence"/>
</dbReference>
<dbReference type="RefSeq" id="WP_186336272.1">
    <property type="nucleotide sequence ID" value="NZ_FQVY01000001.1"/>
</dbReference>
<reference evidence="2" key="1">
    <citation type="submission" date="2016-11" db="EMBL/GenBank/DDBJ databases">
        <authorList>
            <person name="Jaros S."/>
            <person name="Januszkiewicz K."/>
            <person name="Wedrychowicz H."/>
        </authorList>
    </citation>
    <scope>NUCLEOTIDE SEQUENCE [LARGE SCALE GENOMIC DNA]</scope>
    <source>
        <strain evidence="2">DSM 4029</strain>
    </source>
</reference>
<accession>A0AAQ1MBN7</accession>
<sequence>MKGKTYRVVLNKWDVELCAKTLNISRKRTERYLKALMKKVEADYGSLRLFWSDVIMLNMMTTKLLKAADPREIEKILSPLRSGEKEEVDG</sequence>
<name>A0AAQ1MBN7_9FIRM</name>
<organism evidence="1 2">
    <name type="scientific">Bittarella massiliensis</name>
    <name type="common">ex Durand et al. 2017</name>
    <dbReference type="NCBI Taxonomy" id="1720313"/>
    <lineage>
        <taxon>Bacteria</taxon>
        <taxon>Bacillati</taxon>
        <taxon>Bacillota</taxon>
        <taxon>Clostridia</taxon>
        <taxon>Eubacteriales</taxon>
        <taxon>Oscillospiraceae</taxon>
        <taxon>Bittarella (ex Durand et al. 2017)</taxon>
    </lineage>
</organism>
<gene>
    <name evidence="1" type="ORF">SAMN05444424_0502</name>
</gene>